<evidence type="ECO:0000256" key="2">
    <source>
        <dbReference type="ARBA" id="ARBA00010919"/>
    </source>
</evidence>
<dbReference type="PROSITE" id="PS50802">
    <property type="entry name" value="OTU"/>
    <property type="match status" value="1"/>
</dbReference>
<proteinExistence type="inferred from homology"/>
<dbReference type="InterPro" id="IPR038765">
    <property type="entry name" value="Papain-like_cys_pep_sf"/>
</dbReference>
<dbReference type="PANTHER" id="PTHR12931:SF15">
    <property type="entry name" value="UBIQUITIN THIOESTERASE OTUBAIN-LIKE"/>
    <property type="match status" value="1"/>
</dbReference>
<keyword evidence="9 10" id="KW-0687">Ribonucleoprotein</keyword>
<evidence type="ECO:0000256" key="3">
    <source>
        <dbReference type="ARBA" id="ARBA00022670"/>
    </source>
</evidence>
<dbReference type="Gene3D" id="3.30.200.60">
    <property type="entry name" value="Peptidase C65 Otubain, subdomain 1"/>
    <property type="match status" value="1"/>
</dbReference>
<dbReference type="SUPFAM" id="SSF54001">
    <property type="entry name" value="Cysteine proteinases"/>
    <property type="match status" value="1"/>
</dbReference>
<comment type="catalytic activity">
    <reaction evidence="1">
        <text>Thiol-dependent hydrolysis of ester, thioester, amide, peptide and isopeptide bonds formed by the C-terminal Gly of ubiquitin (a 76-residue protein attached to proteins as an intracellular targeting signal).</text>
        <dbReference type="EC" id="3.4.19.12"/>
    </reaction>
</comment>
<evidence type="ECO:0000313" key="13">
    <source>
        <dbReference type="EMBL" id="KAH9826597.1"/>
    </source>
</evidence>
<protein>
    <recommendedName>
        <fullName evidence="10">40S ribosomal protein S27</fullName>
    </recommendedName>
</protein>
<organism evidence="13 14">
    <name type="scientific">Teratosphaeria destructans</name>
    <dbReference type="NCBI Taxonomy" id="418781"/>
    <lineage>
        <taxon>Eukaryota</taxon>
        <taxon>Fungi</taxon>
        <taxon>Dikarya</taxon>
        <taxon>Ascomycota</taxon>
        <taxon>Pezizomycotina</taxon>
        <taxon>Dothideomycetes</taxon>
        <taxon>Dothideomycetidae</taxon>
        <taxon>Mycosphaerellales</taxon>
        <taxon>Teratosphaeriaceae</taxon>
        <taxon>Teratosphaeria</taxon>
    </lineage>
</organism>
<dbReference type="InterPro" id="IPR019400">
    <property type="entry name" value="Peptidase_C65_otubain"/>
</dbReference>
<feature type="non-terminal residue" evidence="13">
    <location>
        <position position="1"/>
    </location>
</feature>
<keyword evidence="5" id="KW-0378">Hydrolase</keyword>
<dbReference type="InterPro" id="IPR000592">
    <property type="entry name" value="Ribosomal_eS27"/>
</dbReference>
<evidence type="ECO:0000259" key="12">
    <source>
        <dbReference type="PROSITE" id="PS50802"/>
    </source>
</evidence>
<dbReference type="SUPFAM" id="SSF57829">
    <property type="entry name" value="Zn-binding ribosomal proteins"/>
    <property type="match status" value="1"/>
</dbReference>
<dbReference type="Pfam" id="PF01667">
    <property type="entry name" value="Ribosomal_S27e"/>
    <property type="match status" value="1"/>
</dbReference>
<gene>
    <name evidence="13" type="ORF">Tdes44962_MAKER00561</name>
</gene>
<evidence type="ECO:0000256" key="11">
    <source>
        <dbReference type="SAM" id="MobiDB-lite"/>
    </source>
</evidence>
<dbReference type="PROSITE" id="PS01168">
    <property type="entry name" value="RIBOSOMAL_S27E"/>
    <property type="match status" value="1"/>
</dbReference>
<keyword evidence="3" id="KW-0645">Protease</keyword>
<keyword evidence="14" id="KW-1185">Reference proteome</keyword>
<evidence type="ECO:0000256" key="4">
    <source>
        <dbReference type="ARBA" id="ARBA00022786"/>
    </source>
</evidence>
<accession>A0A9W7W196</accession>
<dbReference type="HAMAP" id="MF_00371">
    <property type="entry name" value="Ribosomal_eS27"/>
    <property type="match status" value="1"/>
</dbReference>
<evidence type="ECO:0000256" key="7">
    <source>
        <dbReference type="ARBA" id="ARBA00022833"/>
    </source>
</evidence>
<dbReference type="GO" id="GO:0071108">
    <property type="term" value="P:protein K48-linked deubiquitination"/>
    <property type="evidence" value="ECO:0007669"/>
    <property type="project" value="TreeGrafter"/>
</dbReference>
<sequence>FQSLPSGHIAAPPGLPAPSEVVSIIDQQHLHQSIALTEEPKQTFQHQIGDEAAPLLRLPSPELPARMNRQPVATASSFYGHLYAPQHAAVEGQYHEPVYASTLGYRPLQQFSSLQAPQPSLEHLGLAASAFHHPSFRPHHQQQAAAAASSSLTTSTPRARRHSRRQLLQQDNMALPNMSEEEQAQFQELSNKYEPEVTGPLVGQRETSTNITVEYAAADPVYQAKTANLPQKYSHYRTVRGDGRCGWRAIGFGYLETLIHLGDSGKFLEEEVRLKSLTNVLIAAGYSQDLFEDFADETYELLRKVGAALQTGNTETVLYEAFTDETVQNYIITHLRLLTAAWMKTRPGDYAPWLIGQTVEQFCENQVMPMAAEIDNVSLIALKDVLLSPAGIALEVLYLDRTEGSEVNMHRFDPVGHPVTIGTIRLLYRPGHYDILYKTEDIPQSINPVTYLHYSTSHHYEPVQDLGVSDFMTMIPGMSYASPSSGWMSGSSYGSDLFAPTSTQQCAQGVTTPVTPAPQPQHQPQPSQYLPTTPSQLVAPPLQMPQEMAIRTVPHATLAPPAFQSQLSGPFRPSIWELEPDFAHATSQSLPFQTSIFKNSHFNTAHFLNPDFQPEEWKPDDEYVLAVDLLNPTPQAEARKHKLKTLVPGPRSFFMDVKCPGCFTITTVFSHAQTVVVCAGCSQVLCQPTGGKARLTEGCSFRRK</sequence>
<dbReference type="GO" id="GO:1990904">
    <property type="term" value="C:ribonucleoprotein complex"/>
    <property type="evidence" value="ECO:0007669"/>
    <property type="project" value="UniProtKB-KW"/>
</dbReference>
<dbReference type="InterPro" id="IPR003323">
    <property type="entry name" value="OTU_dom"/>
</dbReference>
<comment type="cofactor">
    <cofactor evidence="10">
        <name>Zn(2+)</name>
        <dbReference type="ChEBI" id="CHEBI:29105"/>
    </cofactor>
    <text evidence="10">Binds 1 zinc ion per subunit.</text>
</comment>
<dbReference type="PANTHER" id="PTHR12931">
    <property type="entry name" value="UBIQUITIN THIOLESTERASE PROTEIN OTUB"/>
    <property type="match status" value="1"/>
</dbReference>
<dbReference type="GO" id="GO:0003735">
    <property type="term" value="F:structural constituent of ribosome"/>
    <property type="evidence" value="ECO:0007669"/>
    <property type="project" value="InterPro"/>
</dbReference>
<dbReference type="Gene3D" id="2.20.25.100">
    <property type="entry name" value="Zn-binding ribosomal proteins"/>
    <property type="match status" value="1"/>
</dbReference>
<dbReference type="GO" id="GO:0008270">
    <property type="term" value="F:zinc ion binding"/>
    <property type="evidence" value="ECO:0007669"/>
    <property type="project" value="UniProtKB-KW"/>
</dbReference>
<dbReference type="EMBL" id="RIBY02001978">
    <property type="protein sequence ID" value="KAH9826597.1"/>
    <property type="molecule type" value="Genomic_DNA"/>
</dbReference>
<dbReference type="GO" id="GO:0006412">
    <property type="term" value="P:translation"/>
    <property type="evidence" value="ECO:0007669"/>
    <property type="project" value="InterPro"/>
</dbReference>
<dbReference type="Gene3D" id="1.20.1300.20">
    <property type="entry name" value="Peptidase C65 Otubain, subdomain 2"/>
    <property type="match status" value="1"/>
</dbReference>
<dbReference type="InterPro" id="IPR011332">
    <property type="entry name" value="Ribosomal_zn-bd"/>
</dbReference>
<keyword evidence="10" id="KW-0863">Zinc-finger</keyword>
<keyword evidence="10" id="KW-0479">Metal-binding</keyword>
<feature type="compositionally biased region" description="Low complexity" evidence="11">
    <location>
        <begin position="141"/>
        <end position="151"/>
    </location>
</feature>
<feature type="region of interest" description="Disordered" evidence="11">
    <location>
        <begin position="136"/>
        <end position="164"/>
    </location>
</feature>
<keyword evidence="4" id="KW-0833">Ubl conjugation pathway</keyword>
<dbReference type="Proteomes" id="UP001138500">
    <property type="component" value="Unassembled WGS sequence"/>
</dbReference>
<dbReference type="GO" id="GO:0043130">
    <property type="term" value="F:ubiquitin binding"/>
    <property type="evidence" value="ECO:0007669"/>
    <property type="project" value="TreeGrafter"/>
</dbReference>
<reference evidence="13 14" key="2">
    <citation type="journal article" date="2021" name="Curr. Genet.">
        <title>Genetic response to nitrogen starvation in the aggressive Eucalyptus foliar pathogen Teratosphaeria destructans.</title>
        <authorList>
            <person name="Havenga M."/>
            <person name="Wingfield B.D."/>
            <person name="Wingfield M.J."/>
            <person name="Dreyer L.L."/>
            <person name="Roets F."/>
            <person name="Aylward J."/>
        </authorList>
    </citation>
    <scope>NUCLEOTIDE SEQUENCE [LARGE SCALE GENOMIC DNA]</scope>
    <source>
        <strain evidence="13">CMW44962</strain>
    </source>
</reference>
<dbReference type="OrthoDB" id="18915at2759"/>
<comment type="caution">
    <text evidence="13">The sequence shown here is derived from an EMBL/GenBank/DDBJ whole genome shotgun (WGS) entry which is preliminary data.</text>
</comment>
<feature type="domain" description="OTU" evidence="12">
    <location>
        <begin position="234"/>
        <end position="439"/>
    </location>
</feature>
<dbReference type="FunFam" id="2.20.25.100:FF:000001">
    <property type="entry name" value="40S ribosomal protein S27"/>
    <property type="match status" value="1"/>
</dbReference>
<dbReference type="InterPro" id="IPR042467">
    <property type="entry name" value="Peptidase_C65_otubain_sub2"/>
</dbReference>
<evidence type="ECO:0000256" key="5">
    <source>
        <dbReference type="ARBA" id="ARBA00022801"/>
    </source>
</evidence>
<dbReference type="InterPro" id="IPR042468">
    <property type="entry name" value="Peptidase_C65_otubain_sub1"/>
</dbReference>
<evidence type="ECO:0000256" key="1">
    <source>
        <dbReference type="ARBA" id="ARBA00000707"/>
    </source>
</evidence>
<keyword evidence="7 10" id="KW-0862">Zinc</keyword>
<dbReference type="GO" id="GO:0004843">
    <property type="term" value="F:cysteine-type deubiquitinase activity"/>
    <property type="evidence" value="ECO:0007669"/>
    <property type="project" value="UniProtKB-EC"/>
</dbReference>
<reference evidence="13 14" key="1">
    <citation type="journal article" date="2018" name="IMA Fungus">
        <title>IMA Genome-F 10: Nine draft genome sequences of Claviceps purpurea s.lat., including C. arundinis, C. humidiphila, and C. cf. spartinae, pseudomolecules for the pitch canker pathogen Fusarium circinatum, draft genome of Davidsoniella eucalypti, Grosmannia galeiformis, Quambalaria eucalypti, and Teratosphaeria destructans.</title>
        <authorList>
            <person name="Wingfield B.D."/>
            <person name="Liu M."/>
            <person name="Nguyen H.D."/>
            <person name="Lane F.A."/>
            <person name="Morgan S.W."/>
            <person name="De Vos L."/>
            <person name="Wilken P.M."/>
            <person name="Duong T.A."/>
            <person name="Aylward J."/>
            <person name="Coetzee M.P."/>
            <person name="Dadej K."/>
            <person name="De Beer Z.W."/>
            <person name="Findlay W."/>
            <person name="Havenga M."/>
            <person name="Kolarik M."/>
            <person name="Menzies J.G."/>
            <person name="Naidoo K."/>
            <person name="Pochopski O."/>
            <person name="Shoukouhi P."/>
            <person name="Santana Q.C."/>
            <person name="Seifert K.A."/>
            <person name="Soal N."/>
            <person name="Steenkamp E.T."/>
            <person name="Tatham C.T."/>
            <person name="van der Nest M.A."/>
            <person name="Wingfield M.J."/>
        </authorList>
    </citation>
    <scope>NUCLEOTIDE SEQUENCE [LARGE SCALE GENOMIC DNA]</scope>
    <source>
        <strain evidence="13">CMW44962</strain>
    </source>
</reference>
<dbReference type="GO" id="GO:0005840">
    <property type="term" value="C:ribosome"/>
    <property type="evidence" value="ECO:0007669"/>
    <property type="project" value="UniProtKB-KW"/>
</dbReference>
<dbReference type="CDD" id="cd22749">
    <property type="entry name" value="Otubain_C65"/>
    <property type="match status" value="1"/>
</dbReference>
<dbReference type="GO" id="GO:0006508">
    <property type="term" value="P:proteolysis"/>
    <property type="evidence" value="ECO:0007669"/>
    <property type="project" value="UniProtKB-KW"/>
</dbReference>
<keyword evidence="6" id="KW-0788">Thiol protease</keyword>
<name>A0A9W7W196_9PEZI</name>
<dbReference type="Pfam" id="PF10275">
    <property type="entry name" value="Peptidase_C65"/>
    <property type="match status" value="1"/>
</dbReference>
<evidence type="ECO:0000256" key="6">
    <source>
        <dbReference type="ARBA" id="ARBA00022807"/>
    </source>
</evidence>
<dbReference type="GO" id="GO:0005634">
    <property type="term" value="C:nucleus"/>
    <property type="evidence" value="ECO:0007669"/>
    <property type="project" value="TreeGrafter"/>
</dbReference>
<evidence type="ECO:0000256" key="8">
    <source>
        <dbReference type="ARBA" id="ARBA00022980"/>
    </source>
</evidence>
<evidence type="ECO:0000313" key="14">
    <source>
        <dbReference type="Proteomes" id="UP001138500"/>
    </source>
</evidence>
<keyword evidence="8 10" id="KW-0689">Ribosomal protein</keyword>
<evidence type="ECO:0000256" key="9">
    <source>
        <dbReference type="ARBA" id="ARBA00023274"/>
    </source>
</evidence>
<comment type="similarity">
    <text evidence="2 10">Belongs to the eukaryotic ribosomal protein eS27 family.</text>
</comment>
<evidence type="ECO:0000256" key="10">
    <source>
        <dbReference type="RuleBase" id="RU000671"/>
    </source>
</evidence>
<dbReference type="AlphaFoldDB" id="A0A9W7W196"/>
<dbReference type="InterPro" id="IPR023407">
    <property type="entry name" value="Ribosomal_eS27_Zn-bd_dom_sf"/>
</dbReference>